<evidence type="ECO:0000313" key="2">
    <source>
        <dbReference type="EMBL" id="KAA2214741.1"/>
    </source>
</evidence>
<accession>A0A5B2TJT5</accession>
<dbReference type="EMBL" id="VUKA01000001">
    <property type="protein sequence ID" value="KAA2214741.1"/>
    <property type="molecule type" value="Genomic_DNA"/>
</dbReference>
<organism evidence="2 3">
    <name type="scientific">Teichococcus oryzae</name>
    <dbReference type="NCBI Taxonomy" id="1608942"/>
    <lineage>
        <taxon>Bacteria</taxon>
        <taxon>Pseudomonadati</taxon>
        <taxon>Pseudomonadota</taxon>
        <taxon>Alphaproteobacteria</taxon>
        <taxon>Acetobacterales</taxon>
        <taxon>Roseomonadaceae</taxon>
        <taxon>Roseomonas</taxon>
    </lineage>
</organism>
<proteinExistence type="predicted"/>
<protein>
    <submittedName>
        <fullName evidence="2">Uncharacterized protein</fullName>
    </submittedName>
</protein>
<keyword evidence="3" id="KW-1185">Reference proteome</keyword>
<feature type="region of interest" description="Disordered" evidence="1">
    <location>
        <begin position="69"/>
        <end position="91"/>
    </location>
</feature>
<feature type="compositionally biased region" description="Gly residues" evidence="1">
    <location>
        <begin position="81"/>
        <end position="91"/>
    </location>
</feature>
<dbReference type="RefSeq" id="WP_149810696.1">
    <property type="nucleotide sequence ID" value="NZ_VUKA01000001.1"/>
</dbReference>
<name>A0A5B2TJT5_9PROT</name>
<dbReference type="AlphaFoldDB" id="A0A5B2TJT5"/>
<dbReference type="Proteomes" id="UP000322110">
    <property type="component" value="Unassembled WGS sequence"/>
</dbReference>
<evidence type="ECO:0000256" key="1">
    <source>
        <dbReference type="SAM" id="MobiDB-lite"/>
    </source>
</evidence>
<sequence>MPRSAATTPVRRGAGEEILFFGHRRGHHALVSGLVPGSALPDATILGEKGVVIDDVLPANGGCVLPRRARPAAAGASRPGPSGGNRGAFRG</sequence>
<comment type="caution">
    <text evidence="2">The sequence shown here is derived from an EMBL/GenBank/DDBJ whole genome shotgun (WGS) entry which is preliminary data.</text>
</comment>
<gene>
    <name evidence="2" type="ORF">F0Q34_03355</name>
</gene>
<reference evidence="2 3" key="1">
    <citation type="journal article" date="2015" name="Int. J. Syst. Evol. Microbiol.">
        <title>Roseomonas oryzae sp. nov., isolated from paddy rhizosphere soil.</title>
        <authorList>
            <person name="Ramaprasad E.V."/>
            <person name="Sasikala Ch."/>
            <person name="Ramana Ch.V."/>
        </authorList>
    </citation>
    <scope>NUCLEOTIDE SEQUENCE [LARGE SCALE GENOMIC DNA]</scope>
    <source>
        <strain evidence="2 3">KCTC 42542</strain>
    </source>
</reference>
<evidence type="ECO:0000313" key="3">
    <source>
        <dbReference type="Proteomes" id="UP000322110"/>
    </source>
</evidence>
<feature type="compositionally biased region" description="Low complexity" evidence="1">
    <location>
        <begin position="71"/>
        <end position="80"/>
    </location>
</feature>